<dbReference type="Gene3D" id="3.90.20.20">
    <property type="match status" value="1"/>
</dbReference>
<dbReference type="CDD" id="cd00446">
    <property type="entry name" value="GrpE"/>
    <property type="match status" value="1"/>
</dbReference>
<dbReference type="PANTHER" id="PTHR21237">
    <property type="entry name" value="GRPE PROTEIN"/>
    <property type="match status" value="1"/>
</dbReference>
<evidence type="ECO:0000256" key="6">
    <source>
        <dbReference type="RuleBase" id="RU004478"/>
    </source>
</evidence>
<reference evidence="8 9" key="1">
    <citation type="submission" date="2024-09" db="EMBL/GenBank/DDBJ databases">
        <authorList>
            <person name="Sun Q."/>
            <person name="Mori K."/>
        </authorList>
    </citation>
    <scope>NUCLEOTIDE SEQUENCE [LARGE SCALE GENOMIC DNA]</scope>
    <source>
        <strain evidence="8 9">CCM 8545</strain>
    </source>
</reference>
<proteinExistence type="inferred from homology"/>
<dbReference type="NCBIfam" id="NF010748">
    <property type="entry name" value="PRK14150.1"/>
    <property type="match status" value="1"/>
</dbReference>
<protein>
    <recommendedName>
        <fullName evidence="4 5">Protein GrpE</fullName>
    </recommendedName>
    <alternativeName>
        <fullName evidence="4">HSP-70 cofactor</fullName>
    </alternativeName>
</protein>
<dbReference type="Gene3D" id="2.30.22.10">
    <property type="entry name" value="Head domain of nucleotide exchange factor GrpE"/>
    <property type="match status" value="1"/>
</dbReference>
<comment type="subunit">
    <text evidence="4">Homodimer.</text>
</comment>
<evidence type="ECO:0000256" key="7">
    <source>
        <dbReference type="SAM" id="MobiDB-lite"/>
    </source>
</evidence>
<dbReference type="PANTHER" id="PTHR21237:SF23">
    <property type="entry name" value="GRPE PROTEIN HOMOLOG, MITOCHONDRIAL"/>
    <property type="match status" value="1"/>
</dbReference>
<evidence type="ECO:0000256" key="2">
    <source>
        <dbReference type="ARBA" id="ARBA00023016"/>
    </source>
</evidence>
<dbReference type="RefSeq" id="WP_385877465.1">
    <property type="nucleotide sequence ID" value="NZ_JBHLXE010000100.1"/>
</dbReference>
<dbReference type="Pfam" id="PF01025">
    <property type="entry name" value="GrpE"/>
    <property type="match status" value="1"/>
</dbReference>
<dbReference type="PROSITE" id="PS01071">
    <property type="entry name" value="GRPE"/>
    <property type="match status" value="1"/>
</dbReference>
<evidence type="ECO:0000256" key="3">
    <source>
        <dbReference type="ARBA" id="ARBA00023186"/>
    </source>
</evidence>
<dbReference type="EMBL" id="JBHLXE010000100">
    <property type="protein sequence ID" value="MFC0180355.1"/>
    <property type="molecule type" value="Genomic_DNA"/>
</dbReference>
<keyword evidence="4" id="KW-0963">Cytoplasm</keyword>
<evidence type="ECO:0000256" key="5">
    <source>
        <dbReference type="RuleBase" id="RU000639"/>
    </source>
</evidence>
<keyword evidence="3 4" id="KW-0143">Chaperone</keyword>
<dbReference type="InterPro" id="IPR000740">
    <property type="entry name" value="GrpE"/>
</dbReference>
<dbReference type="PRINTS" id="PR00773">
    <property type="entry name" value="GRPEPROTEIN"/>
</dbReference>
<sequence length="202" mass="22622">MNQSTHENQHADENIDMNEGDINQPHADQDSHSDVHVLDERDAKIAELEEKIASMADSEVQKQARESVLRAQAEVQNIRRRTEQDVEKAHKFALEKIIKDLLSVIDNMERALEVADKTNEALKPMIEGVELTLKSLVDTVKRYGAEVIDEINVPFNPDIHEAVTNVPASGEIEPNHVAFIMQKGYQLNGRLLRAAMVGVAKA</sequence>
<comment type="subcellular location">
    <subcellularLocation>
        <location evidence="4">Cytoplasm</location>
    </subcellularLocation>
</comment>
<evidence type="ECO:0000313" key="9">
    <source>
        <dbReference type="Proteomes" id="UP001589758"/>
    </source>
</evidence>
<dbReference type="SUPFAM" id="SSF51064">
    <property type="entry name" value="Head domain of nucleotide exchange factor GrpE"/>
    <property type="match status" value="1"/>
</dbReference>
<accession>A0ABV6CE13</accession>
<name>A0ABV6CE13_9GAMM</name>
<keyword evidence="2 4" id="KW-0346">Stress response</keyword>
<evidence type="ECO:0000256" key="4">
    <source>
        <dbReference type="HAMAP-Rule" id="MF_01151"/>
    </source>
</evidence>
<feature type="region of interest" description="Disordered" evidence="7">
    <location>
        <begin position="1"/>
        <end position="40"/>
    </location>
</feature>
<feature type="compositionally biased region" description="Basic and acidic residues" evidence="7">
    <location>
        <begin position="27"/>
        <end position="40"/>
    </location>
</feature>
<evidence type="ECO:0000256" key="1">
    <source>
        <dbReference type="ARBA" id="ARBA00009054"/>
    </source>
</evidence>
<comment type="caution">
    <text evidence="8">The sequence shown here is derived from an EMBL/GenBank/DDBJ whole genome shotgun (WGS) entry which is preliminary data.</text>
</comment>
<dbReference type="Proteomes" id="UP001589758">
    <property type="component" value="Unassembled WGS sequence"/>
</dbReference>
<comment type="function">
    <text evidence="4 5">Participates actively in the response to hyperosmotic and heat shock by preventing the aggregation of stress-denatured proteins, in association with DnaK and GrpE. It is the nucleotide exchange factor for DnaK and may function as a thermosensor. Unfolded proteins bind initially to DnaJ; upon interaction with the DnaJ-bound protein, DnaK hydrolyzes its bound ATP, resulting in the formation of a stable complex. GrpE releases ADP from DnaK; ATP binding to DnaK triggers the release of the substrate protein, thus completing the reaction cycle. Several rounds of ATP-dependent interactions between DnaJ, DnaK and GrpE are required for fully efficient folding.</text>
</comment>
<dbReference type="HAMAP" id="MF_01151">
    <property type="entry name" value="GrpE"/>
    <property type="match status" value="1"/>
</dbReference>
<dbReference type="InterPro" id="IPR009012">
    <property type="entry name" value="GrpE_head"/>
</dbReference>
<dbReference type="InterPro" id="IPR013805">
    <property type="entry name" value="GrpE_CC"/>
</dbReference>
<gene>
    <name evidence="4 8" type="primary">grpE</name>
    <name evidence="8" type="ORF">ACFFIT_09730</name>
</gene>
<comment type="similarity">
    <text evidence="1 4 6">Belongs to the GrpE family.</text>
</comment>
<evidence type="ECO:0000313" key="8">
    <source>
        <dbReference type="EMBL" id="MFC0180355.1"/>
    </source>
</evidence>
<dbReference type="SUPFAM" id="SSF58014">
    <property type="entry name" value="Coiled-coil domain of nucleotide exchange factor GrpE"/>
    <property type="match status" value="1"/>
</dbReference>
<keyword evidence="9" id="KW-1185">Reference proteome</keyword>
<organism evidence="8 9">
    <name type="scientific">Thorsellia kenyensis</name>
    <dbReference type="NCBI Taxonomy" id="1549888"/>
    <lineage>
        <taxon>Bacteria</taxon>
        <taxon>Pseudomonadati</taxon>
        <taxon>Pseudomonadota</taxon>
        <taxon>Gammaproteobacteria</taxon>
        <taxon>Enterobacterales</taxon>
        <taxon>Thorselliaceae</taxon>
        <taxon>Thorsellia</taxon>
    </lineage>
</organism>